<comment type="caution">
    <text evidence="2">The sequence shown here is derived from an EMBL/GenBank/DDBJ whole genome shotgun (WGS) entry which is preliminary data.</text>
</comment>
<sequence length="208" mass="21976">MHLIGILEADLDEDLARLFGDEVDVIRAAYHRLTDPAAWPVLFVELGGGARLAVVYRNFVEDEGVDYLLLPGAGDNAMNIATVEGAVDGPGISWPELVAVADRQPTAIARARTLLLLAPMLGDVAAESRSATARLADALRTVGIAGQVVEIAEAIVATAPAEWRSTADGVNVCDDESSSRNPDGRAALPSAELRTVSDLLSARHSIER</sequence>
<feature type="region of interest" description="Disordered" evidence="1">
    <location>
        <begin position="168"/>
        <end position="187"/>
    </location>
</feature>
<protein>
    <submittedName>
        <fullName evidence="2">Uncharacterized protein</fullName>
    </submittedName>
</protein>
<keyword evidence="3" id="KW-1185">Reference proteome</keyword>
<name>A0ABW1KL03_9ACTN</name>
<dbReference type="EMBL" id="JBHSPR010000050">
    <property type="protein sequence ID" value="MFC6021637.1"/>
    <property type="molecule type" value="Genomic_DNA"/>
</dbReference>
<reference evidence="3" key="1">
    <citation type="journal article" date="2019" name="Int. J. Syst. Evol. Microbiol.">
        <title>The Global Catalogue of Microorganisms (GCM) 10K type strain sequencing project: providing services to taxonomists for standard genome sequencing and annotation.</title>
        <authorList>
            <consortium name="The Broad Institute Genomics Platform"/>
            <consortium name="The Broad Institute Genome Sequencing Center for Infectious Disease"/>
            <person name="Wu L."/>
            <person name="Ma J."/>
        </authorList>
    </citation>
    <scope>NUCLEOTIDE SEQUENCE [LARGE SCALE GENOMIC DNA]</scope>
    <source>
        <strain evidence="3">ZS-35-S2</strain>
    </source>
</reference>
<evidence type="ECO:0000313" key="3">
    <source>
        <dbReference type="Proteomes" id="UP001596203"/>
    </source>
</evidence>
<gene>
    <name evidence="2" type="ORF">ACFP2T_36415</name>
</gene>
<dbReference type="Proteomes" id="UP001596203">
    <property type="component" value="Unassembled WGS sequence"/>
</dbReference>
<accession>A0ABW1KL03</accession>
<proteinExistence type="predicted"/>
<dbReference type="RefSeq" id="WP_377430090.1">
    <property type="nucleotide sequence ID" value="NZ_JBHSPR010000050.1"/>
</dbReference>
<evidence type="ECO:0000313" key="2">
    <source>
        <dbReference type="EMBL" id="MFC6021637.1"/>
    </source>
</evidence>
<organism evidence="2 3">
    <name type="scientific">Plantactinospora solaniradicis</name>
    <dbReference type="NCBI Taxonomy" id="1723736"/>
    <lineage>
        <taxon>Bacteria</taxon>
        <taxon>Bacillati</taxon>
        <taxon>Actinomycetota</taxon>
        <taxon>Actinomycetes</taxon>
        <taxon>Micromonosporales</taxon>
        <taxon>Micromonosporaceae</taxon>
        <taxon>Plantactinospora</taxon>
    </lineage>
</organism>
<evidence type="ECO:0000256" key="1">
    <source>
        <dbReference type="SAM" id="MobiDB-lite"/>
    </source>
</evidence>